<organism evidence="2 3">
    <name type="scientific">Puccinia graminis f. sp. tritici</name>
    <dbReference type="NCBI Taxonomy" id="56615"/>
    <lineage>
        <taxon>Eukaryota</taxon>
        <taxon>Fungi</taxon>
        <taxon>Dikarya</taxon>
        <taxon>Basidiomycota</taxon>
        <taxon>Pucciniomycotina</taxon>
        <taxon>Pucciniomycetes</taxon>
        <taxon>Pucciniales</taxon>
        <taxon>Pucciniaceae</taxon>
        <taxon>Puccinia</taxon>
    </lineage>
</organism>
<evidence type="ECO:0000313" key="2">
    <source>
        <dbReference type="EMBL" id="KAA1076350.1"/>
    </source>
</evidence>
<dbReference type="EMBL" id="VSWC01000145">
    <property type="protein sequence ID" value="KAA1076350.1"/>
    <property type="molecule type" value="Genomic_DNA"/>
</dbReference>
<evidence type="ECO:0000313" key="3">
    <source>
        <dbReference type="Proteomes" id="UP000324748"/>
    </source>
</evidence>
<protein>
    <submittedName>
        <fullName evidence="2">Uncharacterized protein</fullName>
    </submittedName>
</protein>
<dbReference type="AlphaFoldDB" id="A0A5B0MKK6"/>
<keyword evidence="3" id="KW-1185">Reference proteome</keyword>
<sequence length="98" mass="10989">MRPRDRRISRDRLSRSRVLGLKGQPRLGLSQSNANVLRSDPCNGRSASERRRCRHHAFQPSSRHPLPIPLLREASGQIAKVTKARASSICFHLLLASA</sequence>
<feature type="region of interest" description="Disordered" evidence="1">
    <location>
        <begin position="1"/>
        <end position="51"/>
    </location>
</feature>
<proteinExistence type="predicted"/>
<name>A0A5B0MKK6_PUCGR</name>
<accession>A0A5B0MKK6</accession>
<feature type="compositionally biased region" description="Basic and acidic residues" evidence="1">
    <location>
        <begin position="1"/>
        <end position="14"/>
    </location>
</feature>
<reference evidence="2 3" key="1">
    <citation type="submission" date="2019-05" db="EMBL/GenBank/DDBJ databases">
        <title>Emergence of the Ug99 lineage of the wheat stem rust pathogen through somatic hybridization.</title>
        <authorList>
            <person name="Li F."/>
            <person name="Upadhyaya N.M."/>
            <person name="Sperschneider J."/>
            <person name="Matny O."/>
            <person name="Nguyen-Phuc H."/>
            <person name="Mago R."/>
            <person name="Raley C."/>
            <person name="Miller M.E."/>
            <person name="Silverstein K.A.T."/>
            <person name="Henningsen E."/>
            <person name="Hirsch C.D."/>
            <person name="Visser B."/>
            <person name="Pretorius Z.A."/>
            <person name="Steffenson B.J."/>
            <person name="Schwessinger B."/>
            <person name="Dodds P.N."/>
            <person name="Figueroa M."/>
        </authorList>
    </citation>
    <scope>NUCLEOTIDE SEQUENCE [LARGE SCALE GENOMIC DNA]</scope>
    <source>
        <strain evidence="2">21-0</strain>
    </source>
</reference>
<comment type="caution">
    <text evidence="2">The sequence shown here is derived from an EMBL/GenBank/DDBJ whole genome shotgun (WGS) entry which is preliminary data.</text>
</comment>
<dbReference type="Proteomes" id="UP000324748">
    <property type="component" value="Unassembled WGS sequence"/>
</dbReference>
<gene>
    <name evidence="2" type="ORF">PGT21_003698</name>
</gene>
<evidence type="ECO:0000256" key="1">
    <source>
        <dbReference type="SAM" id="MobiDB-lite"/>
    </source>
</evidence>